<dbReference type="OrthoDB" id="591587at2759"/>
<evidence type="ECO:0000313" key="3">
    <source>
        <dbReference type="Proteomes" id="UP000737018"/>
    </source>
</evidence>
<dbReference type="PANTHER" id="PTHR31170">
    <property type="entry name" value="BNAC04G53230D PROTEIN"/>
    <property type="match status" value="1"/>
</dbReference>
<proteinExistence type="predicted"/>
<organism evidence="2 3">
    <name type="scientific">Castanea mollissima</name>
    <name type="common">Chinese chestnut</name>
    <dbReference type="NCBI Taxonomy" id="60419"/>
    <lineage>
        <taxon>Eukaryota</taxon>
        <taxon>Viridiplantae</taxon>
        <taxon>Streptophyta</taxon>
        <taxon>Embryophyta</taxon>
        <taxon>Tracheophyta</taxon>
        <taxon>Spermatophyta</taxon>
        <taxon>Magnoliopsida</taxon>
        <taxon>eudicotyledons</taxon>
        <taxon>Gunneridae</taxon>
        <taxon>Pentapetalae</taxon>
        <taxon>rosids</taxon>
        <taxon>fabids</taxon>
        <taxon>Fagales</taxon>
        <taxon>Fagaceae</taxon>
        <taxon>Castanea</taxon>
    </lineage>
</organism>
<accession>A0A8J4VI39</accession>
<gene>
    <name evidence="2" type="ORF">CMV_024318</name>
</gene>
<dbReference type="EMBL" id="JRKL02005823">
    <property type="protein sequence ID" value="KAF3949859.1"/>
    <property type="molecule type" value="Genomic_DNA"/>
</dbReference>
<dbReference type="AlphaFoldDB" id="A0A8J4VI39"/>
<comment type="caution">
    <text evidence="2">The sequence shown here is derived from an EMBL/GenBank/DDBJ whole genome shotgun (WGS) entry which is preliminary data.</text>
</comment>
<keyword evidence="3" id="KW-1185">Reference proteome</keyword>
<evidence type="ECO:0000256" key="1">
    <source>
        <dbReference type="SAM" id="Phobius"/>
    </source>
</evidence>
<dbReference type="Proteomes" id="UP000737018">
    <property type="component" value="Unassembled WGS sequence"/>
</dbReference>
<dbReference type="PANTHER" id="PTHR31170:SF9">
    <property type="entry name" value="PROTEIN, PUTATIVE (DUF247)-RELATED"/>
    <property type="match status" value="1"/>
</dbReference>
<reference evidence="2" key="1">
    <citation type="submission" date="2020-03" db="EMBL/GenBank/DDBJ databases">
        <title>Castanea mollissima Vanexum genome sequencing.</title>
        <authorList>
            <person name="Staton M."/>
        </authorList>
    </citation>
    <scope>NUCLEOTIDE SEQUENCE</scope>
    <source>
        <tissue evidence="2">Leaf</tissue>
    </source>
</reference>
<feature type="transmembrane region" description="Helical" evidence="1">
    <location>
        <begin position="436"/>
        <end position="457"/>
    </location>
</feature>
<evidence type="ECO:0000313" key="2">
    <source>
        <dbReference type="EMBL" id="KAF3949859.1"/>
    </source>
</evidence>
<dbReference type="InterPro" id="IPR004158">
    <property type="entry name" value="DUF247_pln"/>
</dbReference>
<name>A0A8J4VI39_9ROSI</name>
<dbReference type="Pfam" id="PF03140">
    <property type="entry name" value="DUF247"/>
    <property type="match status" value="1"/>
</dbReference>
<sequence length="463" mass="53981">MKMEPTIATGSLKHDLMCEESMIDIRIVTESDLMCEELIIDVPLVMEPTQWPECCIYRVPKNLRQINKEAYSPKLISIGPFHHGKEEVRDMEKLKVRYLKEFCYRTGKCQKEIATVIEENEVKIRRCYEEIFDVSSEDFVKMVLLDSTFIIELFLRANDKKDYMSSKPLLNCHLQADLILLENQLPFFILEELDKKFSKGRNSNDSFFMIASKYFTLYIKNIPDENNKVKHFTDLIRYSRCPRSKLEFKEGKYELYSATKLHAAGVVFKVNDKEKEGSLDIKFKKCQPLHKCPCLTCLWLLNWLPCLKCFWCLERMQPLLNFPRITIDDGTEGLFRNIMALEQCHYPFEAYTCNYMLILDHLIDTSEDVDLLVKEKIIGNALGSNEAVANMVNKLSVEIVENKSCYADLAQDLNKHYNQCCNHNMASLRSIYFADVWRGTATIVGLVVFGFTFFNTIRPYVIK</sequence>
<keyword evidence="1" id="KW-0472">Membrane</keyword>
<protein>
    <submittedName>
        <fullName evidence="2">Uncharacterized protein</fullName>
    </submittedName>
</protein>
<keyword evidence="1" id="KW-1133">Transmembrane helix</keyword>
<keyword evidence="1" id="KW-0812">Transmembrane</keyword>